<keyword evidence="1" id="KW-1133">Transmembrane helix</keyword>
<keyword evidence="1" id="KW-0472">Membrane</keyword>
<organism evidence="2 3">
    <name type="scientific">Meloidogyne incognita</name>
    <name type="common">Southern root-knot nematode worm</name>
    <name type="synonym">Oxyuris incognita</name>
    <dbReference type="NCBI Taxonomy" id="6306"/>
    <lineage>
        <taxon>Eukaryota</taxon>
        <taxon>Metazoa</taxon>
        <taxon>Ecdysozoa</taxon>
        <taxon>Nematoda</taxon>
        <taxon>Chromadorea</taxon>
        <taxon>Rhabditida</taxon>
        <taxon>Tylenchina</taxon>
        <taxon>Tylenchomorpha</taxon>
        <taxon>Tylenchoidea</taxon>
        <taxon>Meloidogynidae</taxon>
        <taxon>Meloidogyninae</taxon>
        <taxon>Meloidogyne</taxon>
        <taxon>Meloidogyne incognita group</taxon>
    </lineage>
</organism>
<name>A0A914LUY7_MELIC</name>
<reference evidence="3" key="1">
    <citation type="submission" date="2022-11" db="UniProtKB">
        <authorList>
            <consortium name="WormBaseParasite"/>
        </authorList>
    </citation>
    <scope>IDENTIFICATION</scope>
</reference>
<sequence length="82" mass="9205">MVNGCGVGGSVASFTFFVFVCSFKFSFGIPLGYKVLKLFKKYQIPPTLRDGQNFNCKQNILDKCKENEVNSVYSLGIPRRVL</sequence>
<accession>A0A914LUY7</accession>
<keyword evidence="2" id="KW-1185">Reference proteome</keyword>
<dbReference type="AlphaFoldDB" id="A0A914LUY7"/>
<protein>
    <submittedName>
        <fullName evidence="3">Uncharacterized protein</fullName>
    </submittedName>
</protein>
<feature type="transmembrane region" description="Helical" evidence="1">
    <location>
        <begin position="12"/>
        <end position="33"/>
    </location>
</feature>
<evidence type="ECO:0000313" key="3">
    <source>
        <dbReference type="WBParaSite" id="Minc3s00708g16369"/>
    </source>
</evidence>
<dbReference type="WBParaSite" id="Minc3s00708g16369">
    <property type="protein sequence ID" value="Minc3s00708g16369"/>
    <property type="gene ID" value="Minc3s00708g16369"/>
</dbReference>
<proteinExistence type="predicted"/>
<evidence type="ECO:0000256" key="1">
    <source>
        <dbReference type="SAM" id="Phobius"/>
    </source>
</evidence>
<dbReference type="Proteomes" id="UP000887563">
    <property type="component" value="Unplaced"/>
</dbReference>
<evidence type="ECO:0000313" key="2">
    <source>
        <dbReference type="Proteomes" id="UP000887563"/>
    </source>
</evidence>
<keyword evidence="1" id="KW-0812">Transmembrane</keyword>